<organism evidence="1 2">
    <name type="scientific">Crepidotus variabilis</name>
    <dbReference type="NCBI Taxonomy" id="179855"/>
    <lineage>
        <taxon>Eukaryota</taxon>
        <taxon>Fungi</taxon>
        <taxon>Dikarya</taxon>
        <taxon>Basidiomycota</taxon>
        <taxon>Agaricomycotina</taxon>
        <taxon>Agaricomycetes</taxon>
        <taxon>Agaricomycetidae</taxon>
        <taxon>Agaricales</taxon>
        <taxon>Agaricineae</taxon>
        <taxon>Crepidotaceae</taxon>
        <taxon>Crepidotus</taxon>
    </lineage>
</organism>
<dbReference type="AlphaFoldDB" id="A0A9P6EHN3"/>
<evidence type="ECO:0000313" key="1">
    <source>
        <dbReference type="EMBL" id="KAF9528879.1"/>
    </source>
</evidence>
<reference evidence="1" key="1">
    <citation type="submission" date="2020-11" db="EMBL/GenBank/DDBJ databases">
        <authorList>
            <consortium name="DOE Joint Genome Institute"/>
            <person name="Ahrendt S."/>
            <person name="Riley R."/>
            <person name="Andreopoulos W."/>
            <person name="Labutti K."/>
            <person name="Pangilinan J."/>
            <person name="Ruiz-Duenas F.J."/>
            <person name="Barrasa J.M."/>
            <person name="Sanchez-Garcia M."/>
            <person name="Camarero S."/>
            <person name="Miyauchi S."/>
            <person name="Serrano A."/>
            <person name="Linde D."/>
            <person name="Babiker R."/>
            <person name="Drula E."/>
            <person name="Ayuso-Fernandez I."/>
            <person name="Pacheco R."/>
            <person name="Padilla G."/>
            <person name="Ferreira P."/>
            <person name="Barriuso J."/>
            <person name="Kellner H."/>
            <person name="Castanera R."/>
            <person name="Alfaro M."/>
            <person name="Ramirez L."/>
            <person name="Pisabarro A.G."/>
            <person name="Kuo A."/>
            <person name="Tritt A."/>
            <person name="Lipzen A."/>
            <person name="He G."/>
            <person name="Yan M."/>
            <person name="Ng V."/>
            <person name="Cullen D."/>
            <person name="Martin F."/>
            <person name="Rosso M.-N."/>
            <person name="Henrissat B."/>
            <person name="Hibbett D."/>
            <person name="Martinez A.T."/>
            <person name="Grigoriev I.V."/>
        </authorList>
    </citation>
    <scope>NUCLEOTIDE SEQUENCE</scope>
    <source>
        <strain evidence="1">CBS 506.95</strain>
    </source>
</reference>
<sequence>MMASPLLSTTLPLVLPPHNVLIHQLGCVFQLPTLYTHSFSFWQPGTTIYAPEVLPRLSHFLPISSAAQLAPIPSVPVLDVSPSTTIQFGHWNTPIATTFSNPSPGFRIIDHLKTTLHTYIH</sequence>
<evidence type="ECO:0000313" key="2">
    <source>
        <dbReference type="Proteomes" id="UP000807306"/>
    </source>
</evidence>
<accession>A0A9P6EHN3</accession>
<proteinExistence type="predicted"/>
<protein>
    <submittedName>
        <fullName evidence="1">Uncharacterized protein</fullName>
    </submittedName>
</protein>
<name>A0A9P6EHN3_9AGAR</name>
<comment type="caution">
    <text evidence="1">The sequence shown here is derived from an EMBL/GenBank/DDBJ whole genome shotgun (WGS) entry which is preliminary data.</text>
</comment>
<dbReference type="Proteomes" id="UP000807306">
    <property type="component" value="Unassembled WGS sequence"/>
</dbReference>
<dbReference type="EMBL" id="MU157849">
    <property type="protein sequence ID" value="KAF9528879.1"/>
    <property type="molecule type" value="Genomic_DNA"/>
</dbReference>
<gene>
    <name evidence="1" type="ORF">CPB83DRAFT_853362</name>
</gene>
<keyword evidence="2" id="KW-1185">Reference proteome</keyword>